<dbReference type="Pfam" id="PF01397">
    <property type="entry name" value="Terpene_synth"/>
    <property type="match status" value="1"/>
</dbReference>
<evidence type="ECO:0000256" key="1">
    <source>
        <dbReference type="ARBA" id="ARBA00001936"/>
    </source>
</evidence>
<dbReference type="PANTHER" id="PTHR31225:SF245">
    <property type="entry name" value="(-)-ALPHA-TERPINEOL SYNTHASE-LIKE"/>
    <property type="match status" value="1"/>
</dbReference>
<dbReference type="InterPro" id="IPR034741">
    <property type="entry name" value="Terpene_cyclase-like_1_C"/>
</dbReference>
<evidence type="ECO:0000313" key="9">
    <source>
        <dbReference type="EMBL" id="ANO43014.1"/>
    </source>
</evidence>
<dbReference type="GO" id="GO:0010333">
    <property type="term" value="F:terpene synthase activity"/>
    <property type="evidence" value="ECO:0007669"/>
    <property type="project" value="InterPro"/>
</dbReference>
<dbReference type="InterPro" id="IPR008930">
    <property type="entry name" value="Terpenoid_cyclase/PrenylTrfase"/>
</dbReference>
<dbReference type="Gene3D" id="1.10.600.10">
    <property type="entry name" value="Farnesyl Diphosphate Synthase"/>
    <property type="match status" value="1"/>
</dbReference>
<evidence type="ECO:0000259" key="8">
    <source>
        <dbReference type="Pfam" id="PF03936"/>
    </source>
</evidence>
<feature type="domain" description="Terpene synthase metal-binding" evidence="8">
    <location>
        <begin position="286"/>
        <end position="525"/>
    </location>
</feature>
<dbReference type="FunFam" id="1.10.600.10:FF:000007">
    <property type="entry name" value="Isoprene synthase, chloroplastic"/>
    <property type="match status" value="1"/>
</dbReference>
<protein>
    <submittedName>
        <fullName evidence="9">Terpene synthase 23</fullName>
    </submittedName>
</protein>
<dbReference type="GO" id="GO:0000287">
    <property type="term" value="F:magnesium ion binding"/>
    <property type="evidence" value="ECO:0007669"/>
    <property type="project" value="InterPro"/>
</dbReference>
<dbReference type="Gene3D" id="1.50.10.130">
    <property type="entry name" value="Terpene synthase, N-terminal domain"/>
    <property type="match status" value="1"/>
</dbReference>
<dbReference type="Pfam" id="PF03936">
    <property type="entry name" value="Terpene_synth_C"/>
    <property type="match status" value="1"/>
</dbReference>
<comment type="cofactor">
    <cofactor evidence="2">
        <name>Mg(2+)</name>
        <dbReference type="ChEBI" id="CHEBI:18420"/>
    </cofactor>
</comment>
<keyword evidence="5" id="KW-0464">Manganese</keyword>
<dbReference type="InterPro" id="IPR005630">
    <property type="entry name" value="Terpene_synthase_metal-bd"/>
</dbReference>
<reference evidence="9" key="1">
    <citation type="submission" date="2016-03" db="EMBL/GenBank/DDBJ databases">
        <title>The terpene synthase gene family in Tripterygium wilfordii harbors a labdane-type diterpene synthase among the monoterpene synthase TPS-b subfamily: igin of Tripterygium wilfordii terpene synthases.</title>
        <authorList>
            <person name="Hansen N.L."/>
            <person name="Heskes A.M."/>
            <person name="Hamberger B."/>
            <person name="Olsen C.E."/>
            <person name="Andersen-Ranberg J."/>
            <person name="Hamberger B."/>
        </authorList>
    </citation>
    <scope>NUCLEOTIDE SEQUENCE</scope>
</reference>
<evidence type="ECO:0000256" key="2">
    <source>
        <dbReference type="ARBA" id="ARBA00001946"/>
    </source>
</evidence>
<dbReference type="SMR" id="A0A1B0YUB2"/>
<dbReference type="CDD" id="cd00684">
    <property type="entry name" value="Terpene_cyclase_plant_C1"/>
    <property type="match status" value="1"/>
</dbReference>
<dbReference type="GO" id="GO:0016102">
    <property type="term" value="P:diterpenoid biosynthetic process"/>
    <property type="evidence" value="ECO:0007669"/>
    <property type="project" value="InterPro"/>
</dbReference>
<sequence>MACCLLTSTLFFPSQNNNNRYATTTHHTRVFCNITKTKQHCDDSMAAVRRSADYQPSVWDYDYLQSLNNDFTGEVHTRRVEKLKGKARILLNNAGDPLHQLELIDTLQRLGLGYNFKLEIETILHNIYSKTKTNDLGNLYATALQFRLLRQHGYHVPQEVFENFKECVSGGDDIKGVLSLYEASYYSVEGESIMEEAWDFATRHLKKLDDERVLDGRDLILAMQVRHALELPLHWRVTRYEARWFIDLYEKTNDMNPILLELAKLDFNILQGVYKEELKDLSRWWKNCGLVEKLSFARDRLVASHLWAIGVADELQFANCRKVITKVVALMTVIDDVYDVYGTLDELKLFTDAVERWDINAIKQLPDYIKVCFFALFNTVNEMAFDILKEQGLDVLPNLKKAWIGATNAFLVEAEWFHSRYKPTLEEYMNNAFTTIGGPSVIAHGYLFAPNPIRETELNFLENDPDLVRYLSSIFRLQDDLGTSSDELKRGDVPKSIQCYMNETGACEEDARRYIKELMRKTWKKVNAVDCVLPQSAIDVISNLARTSHCMYRYGDGHSIENHESKTRALSMLFEPIH</sequence>
<dbReference type="AlphaFoldDB" id="A0A1B0YUB2"/>
<comment type="cofactor">
    <cofactor evidence="1">
        <name>Mn(2+)</name>
        <dbReference type="ChEBI" id="CHEBI:29035"/>
    </cofactor>
</comment>
<feature type="domain" description="Terpene synthase N-terminal" evidence="7">
    <location>
        <begin position="58"/>
        <end position="229"/>
    </location>
</feature>
<keyword evidence="4" id="KW-0460">Magnesium</keyword>
<dbReference type="FunFam" id="1.50.10.130:FF:000001">
    <property type="entry name" value="Isoprene synthase, chloroplastic"/>
    <property type="match status" value="1"/>
</dbReference>
<dbReference type="InterPro" id="IPR001906">
    <property type="entry name" value="Terpene_synth_N"/>
</dbReference>
<keyword evidence="3" id="KW-0479">Metal-binding</keyword>
<evidence type="ECO:0000256" key="5">
    <source>
        <dbReference type="ARBA" id="ARBA00023211"/>
    </source>
</evidence>
<dbReference type="SFLD" id="SFLDS00005">
    <property type="entry name" value="Isoprenoid_Synthase_Type_I"/>
    <property type="match status" value="1"/>
</dbReference>
<dbReference type="SUPFAM" id="SSF48576">
    <property type="entry name" value="Terpenoid synthases"/>
    <property type="match status" value="1"/>
</dbReference>
<dbReference type="SFLD" id="SFLDG01019">
    <property type="entry name" value="Terpene_Cyclase_Like_1_C_Termi"/>
    <property type="match status" value="1"/>
</dbReference>
<evidence type="ECO:0000256" key="6">
    <source>
        <dbReference type="ARBA" id="ARBA00023239"/>
    </source>
</evidence>
<organism evidence="9">
    <name type="scientific">Tripterygium wilfordii</name>
    <name type="common">Thunder God vine</name>
    <dbReference type="NCBI Taxonomy" id="458696"/>
    <lineage>
        <taxon>Eukaryota</taxon>
        <taxon>Viridiplantae</taxon>
        <taxon>Streptophyta</taxon>
        <taxon>Embryophyta</taxon>
        <taxon>Tracheophyta</taxon>
        <taxon>Spermatophyta</taxon>
        <taxon>Magnoliopsida</taxon>
        <taxon>eudicotyledons</taxon>
        <taxon>Gunneridae</taxon>
        <taxon>Pentapetalae</taxon>
        <taxon>rosids</taxon>
        <taxon>fabids</taxon>
        <taxon>Celastrales</taxon>
        <taxon>Celastraceae</taxon>
        <taxon>Tripterygium</taxon>
    </lineage>
</organism>
<keyword evidence="6" id="KW-0456">Lyase</keyword>
<proteinExistence type="evidence at transcript level"/>
<dbReference type="EMBL" id="KU948701">
    <property type="protein sequence ID" value="ANO43014.1"/>
    <property type="molecule type" value="mRNA"/>
</dbReference>
<gene>
    <name evidence="9" type="primary">TPS23</name>
</gene>
<dbReference type="InterPro" id="IPR050148">
    <property type="entry name" value="Terpene_synthase-like"/>
</dbReference>
<dbReference type="SUPFAM" id="SSF48239">
    <property type="entry name" value="Terpenoid cyclases/Protein prenyltransferases"/>
    <property type="match status" value="1"/>
</dbReference>
<evidence type="ECO:0000256" key="4">
    <source>
        <dbReference type="ARBA" id="ARBA00022842"/>
    </source>
</evidence>
<accession>A0A1B0YUB2</accession>
<dbReference type="InterPro" id="IPR044814">
    <property type="entry name" value="Terpene_cyclase_plant_C1"/>
</dbReference>
<dbReference type="PANTHER" id="PTHR31225">
    <property type="entry name" value="OS04G0344100 PROTEIN-RELATED"/>
    <property type="match status" value="1"/>
</dbReference>
<dbReference type="InterPro" id="IPR036965">
    <property type="entry name" value="Terpene_synth_N_sf"/>
</dbReference>
<name>A0A1B0YUB2_TRIWF</name>
<evidence type="ECO:0000256" key="3">
    <source>
        <dbReference type="ARBA" id="ARBA00022723"/>
    </source>
</evidence>
<evidence type="ECO:0000259" key="7">
    <source>
        <dbReference type="Pfam" id="PF01397"/>
    </source>
</evidence>
<dbReference type="InterPro" id="IPR008949">
    <property type="entry name" value="Isoprenoid_synthase_dom_sf"/>
</dbReference>